<name>A0A143PU31_LUTPR</name>
<dbReference type="GO" id="GO:0045892">
    <property type="term" value="P:negative regulation of DNA-templated transcription"/>
    <property type="evidence" value="ECO:0007669"/>
    <property type="project" value="InterPro"/>
</dbReference>
<protein>
    <submittedName>
        <fullName evidence="5">Regulatory protein BlaI</fullName>
    </submittedName>
</protein>
<reference evidence="6" key="2">
    <citation type="submission" date="2016-04" db="EMBL/GenBank/DDBJ databases">
        <title>First Complete Genome Sequence of a Subdivision 6 Acidobacterium.</title>
        <authorList>
            <person name="Huang S."/>
            <person name="Vieira S."/>
            <person name="Bunk B."/>
            <person name="Riedel T."/>
            <person name="Sproeer C."/>
            <person name="Overmann J."/>
        </authorList>
    </citation>
    <scope>NUCLEOTIDE SEQUENCE [LARGE SCALE GENOMIC DNA]</scope>
    <source>
        <strain evidence="6">DSM 100886 HEG_-6_39</strain>
    </source>
</reference>
<dbReference type="GO" id="GO:0003677">
    <property type="term" value="F:DNA binding"/>
    <property type="evidence" value="ECO:0007669"/>
    <property type="project" value="UniProtKB-KW"/>
</dbReference>
<dbReference type="SUPFAM" id="SSF46785">
    <property type="entry name" value="Winged helix' DNA-binding domain"/>
    <property type="match status" value="1"/>
</dbReference>
<dbReference type="Gene3D" id="1.10.10.10">
    <property type="entry name" value="Winged helix-like DNA-binding domain superfamily/Winged helix DNA-binding domain"/>
    <property type="match status" value="1"/>
</dbReference>
<dbReference type="EMBL" id="CP015136">
    <property type="protein sequence ID" value="AMY11329.1"/>
    <property type="molecule type" value="Genomic_DNA"/>
</dbReference>
<evidence type="ECO:0000256" key="3">
    <source>
        <dbReference type="ARBA" id="ARBA00023125"/>
    </source>
</evidence>
<dbReference type="KEGG" id="abac:LuPra_04579"/>
<reference evidence="5 6" key="1">
    <citation type="journal article" date="2016" name="Genome Announc.">
        <title>First Complete Genome Sequence of a Subdivision 6 Acidobacterium Strain.</title>
        <authorList>
            <person name="Huang S."/>
            <person name="Vieira S."/>
            <person name="Bunk B."/>
            <person name="Riedel T."/>
            <person name="Sproer C."/>
            <person name="Overmann J."/>
        </authorList>
    </citation>
    <scope>NUCLEOTIDE SEQUENCE [LARGE SCALE GENOMIC DNA]</scope>
    <source>
        <strain evidence="6">DSM 100886 HEG_-6_39</strain>
    </source>
</reference>
<sequence>MTMKRPGEQELALLTWLAEHPAITVGEVAEGYGSPRALARSTVLTMMERLRKKGHLSRKRVQGVFRYSTGAGPEDLLKDAVGTFVSRTLGGSVSPFVAYLGDEAEVTPEQLAELEDLVARLQTRARRSS</sequence>
<dbReference type="Proteomes" id="UP000076079">
    <property type="component" value="Chromosome"/>
</dbReference>
<dbReference type="InterPro" id="IPR036388">
    <property type="entry name" value="WH-like_DNA-bd_sf"/>
</dbReference>
<evidence type="ECO:0000256" key="1">
    <source>
        <dbReference type="ARBA" id="ARBA00011046"/>
    </source>
</evidence>
<dbReference type="InterPro" id="IPR036390">
    <property type="entry name" value="WH_DNA-bd_sf"/>
</dbReference>
<evidence type="ECO:0000313" key="5">
    <source>
        <dbReference type="EMBL" id="AMY11329.1"/>
    </source>
</evidence>
<dbReference type="Pfam" id="PF03965">
    <property type="entry name" value="Penicillinase_R"/>
    <property type="match status" value="1"/>
</dbReference>
<proteinExistence type="inferred from homology"/>
<evidence type="ECO:0000313" key="6">
    <source>
        <dbReference type="Proteomes" id="UP000076079"/>
    </source>
</evidence>
<comment type="similarity">
    <text evidence="1">Belongs to the BlaI transcriptional regulatory family.</text>
</comment>
<keyword evidence="4" id="KW-0804">Transcription</keyword>
<evidence type="ECO:0000256" key="4">
    <source>
        <dbReference type="ARBA" id="ARBA00023163"/>
    </source>
</evidence>
<dbReference type="Gene3D" id="1.10.4040.10">
    <property type="entry name" value="Penicillinase repressor domain"/>
    <property type="match status" value="1"/>
</dbReference>
<dbReference type="InterPro" id="IPR005650">
    <property type="entry name" value="BlaI_family"/>
</dbReference>
<keyword evidence="6" id="KW-1185">Reference proteome</keyword>
<keyword evidence="2" id="KW-0805">Transcription regulation</keyword>
<accession>A0A143PU31</accession>
<dbReference type="RefSeq" id="WP_237050667.1">
    <property type="nucleotide sequence ID" value="NZ_CP015136.1"/>
</dbReference>
<gene>
    <name evidence="5" type="primary">blaI_3</name>
    <name evidence="5" type="ORF">LuPra_04579</name>
</gene>
<dbReference type="STRING" id="1855912.LuPra_04579"/>
<dbReference type="AlphaFoldDB" id="A0A143PU31"/>
<organism evidence="5 6">
    <name type="scientific">Luteitalea pratensis</name>
    <dbReference type="NCBI Taxonomy" id="1855912"/>
    <lineage>
        <taxon>Bacteria</taxon>
        <taxon>Pseudomonadati</taxon>
        <taxon>Acidobacteriota</taxon>
        <taxon>Vicinamibacteria</taxon>
        <taxon>Vicinamibacterales</taxon>
        <taxon>Vicinamibacteraceae</taxon>
        <taxon>Luteitalea</taxon>
    </lineage>
</organism>
<keyword evidence="3" id="KW-0238">DNA-binding</keyword>
<evidence type="ECO:0000256" key="2">
    <source>
        <dbReference type="ARBA" id="ARBA00023015"/>
    </source>
</evidence>